<dbReference type="Pfam" id="PF12710">
    <property type="entry name" value="HAD"/>
    <property type="match status" value="1"/>
</dbReference>
<dbReference type="RefSeq" id="WP_007509616.1">
    <property type="nucleotide sequence ID" value="NC_020541.1"/>
</dbReference>
<proteinExistence type="predicted"/>
<evidence type="ECO:0000313" key="1">
    <source>
        <dbReference type="EMBL" id="AGG90457.1"/>
    </source>
</evidence>
<dbReference type="Gene3D" id="3.40.50.1000">
    <property type="entry name" value="HAD superfamily/HAD-like"/>
    <property type="match status" value="1"/>
</dbReference>
<protein>
    <recommendedName>
        <fullName evidence="3">Haloacid dehalogenase-like hydrolase</fullName>
    </recommendedName>
</protein>
<gene>
    <name evidence="1" type="ORF">R2APBS1_3394</name>
</gene>
<dbReference type="InterPro" id="IPR023214">
    <property type="entry name" value="HAD_sf"/>
</dbReference>
<dbReference type="HOGENOM" id="CLU_101816_0_0_6"/>
<organism evidence="1 2">
    <name type="scientific">Rhodanobacter denitrificans</name>
    <dbReference type="NCBI Taxonomy" id="666685"/>
    <lineage>
        <taxon>Bacteria</taxon>
        <taxon>Pseudomonadati</taxon>
        <taxon>Pseudomonadota</taxon>
        <taxon>Gammaproteobacteria</taxon>
        <taxon>Lysobacterales</taxon>
        <taxon>Rhodanobacteraceae</taxon>
        <taxon>Rhodanobacter</taxon>
    </lineage>
</organism>
<dbReference type="InterPro" id="IPR036412">
    <property type="entry name" value="HAD-like_sf"/>
</dbReference>
<name>I4WW17_9GAMM</name>
<dbReference type="eggNOG" id="COG0560">
    <property type="taxonomic scope" value="Bacteria"/>
</dbReference>
<reference evidence="1 2" key="1">
    <citation type="submission" date="2012-04" db="EMBL/GenBank/DDBJ databases">
        <title>Complete genome of Rhodanobacter sp. 2APBS1.</title>
        <authorList>
            <consortium name="US DOE Joint Genome Institute"/>
            <person name="Huntemann M."/>
            <person name="Wei C.-L."/>
            <person name="Han J."/>
            <person name="Detter J.C."/>
            <person name="Han C."/>
            <person name="Tapia R."/>
            <person name="Munk A.C.C."/>
            <person name="Chen A."/>
            <person name="Krypides N."/>
            <person name="Mavromatis K."/>
            <person name="Markowitz V."/>
            <person name="Szeto E."/>
            <person name="Ivanova N."/>
            <person name="Mikhailova N."/>
            <person name="Ovchinnikova G."/>
            <person name="Pagani I."/>
            <person name="Pati A."/>
            <person name="Goodwin L."/>
            <person name="Peters L."/>
            <person name="Pitluck S."/>
            <person name="Woyke T."/>
            <person name="Prakash O."/>
            <person name="Elkins J."/>
            <person name="Brown S."/>
            <person name="Palumbo A."/>
            <person name="Hemme C."/>
            <person name="Zhou J."/>
            <person name="Watson D."/>
            <person name="Jardine P."/>
            <person name="Kostka J."/>
            <person name="Green S."/>
        </authorList>
    </citation>
    <scope>NUCLEOTIDE SEQUENCE [LARGE SCALE GENOMIC DNA]</scope>
    <source>
        <strain evidence="1 2">2APBS1</strain>
    </source>
</reference>
<evidence type="ECO:0000313" key="2">
    <source>
        <dbReference type="Proteomes" id="UP000011859"/>
    </source>
</evidence>
<dbReference type="KEGG" id="rhd:R2APBS1_3394"/>
<dbReference type="STRING" id="666685.R2APBS1_3394"/>
<accession>M4NK48</accession>
<keyword evidence="2" id="KW-1185">Reference proteome</keyword>
<dbReference type="OrthoDB" id="9784466at2"/>
<evidence type="ECO:0008006" key="3">
    <source>
        <dbReference type="Google" id="ProtNLM"/>
    </source>
</evidence>
<dbReference type="Proteomes" id="UP000011859">
    <property type="component" value="Chromosome"/>
</dbReference>
<dbReference type="SUPFAM" id="SSF56784">
    <property type="entry name" value="HAD-like"/>
    <property type="match status" value="1"/>
</dbReference>
<dbReference type="PATRIC" id="fig|666685.9.peg.1309"/>
<accession>I4WW17</accession>
<dbReference type="Gene3D" id="1.20.1440.100">
    <property type="entry name" value="SG protein - dephosphorylation function"/>
    <property type="match status" value="1"/>
</dbReference>
<dbReference type="AlphaFoldDB" id="I4WW17"/>
<sequence>MPEREAVMPVGADAASPRVVLFDFDGVLIRGDAFRLFMRERYRRSPWRCALALLCSPLLLVQRPFSRRWPMYTLVRIALLGLGERRYQLAANVFATTLARRPRQFCRDGLQALRRHQLAGDRVLVVTGCEHALASGILQQLGLTGLEVLASQLRPGWFGMRLLRHNVGRRKVQSLTEHGVDVWQVAYGDSMYDAAMLALAAEAVLVNGTPALCKKVEKALGRAVTRVEWF</sequence>
<dbReference type="EMBL" id="CP003470">
    <property type="protein sequence ID" value="AGG90457.1"/>
    <property type="molecule type" value="Genomic_DNA"/>
</dbReference>